<evidence type="ECO:0000313" key="4">
    <source>
        <dbReference type="Proteomes" id="UP000318741"/>
    </source>
</evidence>
<dbReference type="RefSeq" id="WP_145358610.1">
    <property type="nucleotide sequence ID" value="NZ_CP036265.1"/>
</dbReference>
<dbReference type="EC" id="5.1.1.17" evidence="3"/>
<dbReference type="PANTHER" id="PTHR43092">
    <property type="entry name" value="L-CYSTEINE DESULFHYDRASE"/>
    <property type="match status" value="1"/>
</dbReference>
<dbReference type="GO" id="GO:0045439">
    <property type="term" value="F:isopenicillin-N epimerase activity"/>
    <property type="evidence" value="ECO:0007669"/>
    <property type="project" value="UniProtKB-EC"/>
</dbReference>
<accession>A0A517P8K4</accession>
<protein>
    <submittedName>
        <fullName evidence="3">Isopenicillin N epimerase</fullName>
        <ecNumber evidence="3">5.1.1.17</ecNumber>
    </submittedName>
</protein>
<dbReference type="InterPro" id="IPR000192">
    <property type="entry name" value="Aminotrans_V_dom"/>
</dbReference>
<name>A0A517P8K4_9PLAN</name>
<proteinExistence type="predicted"/>
<dbReference type="KEGG" id="acaf:CA12_17910"/>
<reference evidence="3 4" key="1">
    <citation type="submission" date="2019-02" db="EMBL/GenBank/DDBJ databases">
        <title>Deep-cultivation of Planctomycetes and their phenomic and genomic characterization uncovers novel biology.</title>
        <authorList>
            <person name="Wiegand S."/>
            <person name="Jogler M."/>
            <person name="Boedeker C."/>
            <person name="Pinto D."/>
            <person name="Vollmers J."/>
            <person name="Rivas-Marin E."/>
            <person name="Kohn T."/>
            <person name="Peeters S.H."/>
            <person name="Heuer A."/>
            <person name="Rast P."/>
            <person name="Oberbeckmann S."/>
            <person name="Bunk B."/>
            <person name="Jeske O."/>
            <person name="Meyerdierks A."/>
            <person name="Storesund J.E."/>
            <person name="Kallscheuer N."/>
            <person name="Luecker S."/>
            <person name="Lage O.M."/>
            <person name="Pohl T."/>
            <person name="Merkel B.J."/>
            <person name="Hornburger P."/>
            <person name="Mueller R.-W."/>
            <person name="Bruemmer F."/>
            <person name="Labrenz M."/>
            <person name="Spormann A.M."/>
            <person name="Op den Camp H."/>
            <person name="Overmann J."/>
            <person name="Amann R."/>
            <person name="Jetten M.S.M."/>
            <person name="Mascher T."/>
            <person name="Medema M.H."/>
            <person name="Devos D.P."/>
            <person name="Kaster A.-K."/>
            <person name="Ovreas L."/>
            <person name="Rohde M."/>
            <person name="Galperin M.Y."/>
            <person name="Jogler C."/>
        </authorList>
    </citation>
    <scope>NUCLEOTIDE SEQUENCE [LARGE SCALE GENOMIC DNA]</scope>
    <source>
        <strain evidence="3 4">CA12</strain>
    </source>
</reference>
<dbReference type="AlphaFoldDB" id="A0A517P8K4"/>
<keyword evidence="4" id="KW-1185">Reference proteome</keyword>
<dbReference type="SUPFAM" id="SSF53383">
    <property type="entry name" value="PLP-dependent transferases"/>
    <property type="match status" value="1"/>
</dbReference>
<dbReference type="EMBL" id="CP036265">
    <property type="protein sequence ID" value="QDT15701.1"/>
    <property type="molecule type" value="Genomic_DNA"/>
</dbReference>
<dbReference type="Gene3D" id="3.40.640.10">
    <property type="entry name" value="Type I PLP-dependent aspartate aminotransferase-like (Major domain)"/>
    <property type="match status" value="1"/>
</dbReference>
<keyword evidence="3" id="KW-0413">Isomerase</keyword>
<dbReference type="InterPro" id="IPR015424">
    <property type="entry name" value="PyrdxlP-dep_Trfase"/>
</dbReference>
<gene>
    <name evidence="3" type="primary">cefD</name>
    <name evidence="3" type="ORF">CA12_17910</name>
</gene>
<evidence type="ECO:0000256" key="1">
    <source>
        <dbReference type="ARBA" id="ARBA00022898"/>
    </source>
</evidence>
<dbReference type="InterPro" id="IPR015422">
    <property type="entry name" value="PyrdxlP-dep_Trfase_small"/>
</dbReference>
<feature type="domain" description="Aminotransferase class V" evidence="2">
    <location>
        <begin position="22"/>
        <end position="307"/>
    </location>
</feature>
<dbReference type="Pfam" id="PF00266">
    <property type="entry name" value="Aminotran_5"/>
    <property type="match status" value="1"/>
</dbReference>
<sequence>MSDPDWPIRPDTVYLNHGSFGPTPAPVLAERERWSRELASQPMDFFVRRLEGELDAATDALGRFVGADAAGIVPIPNSTSGMNLVAANLPLAAGDEVLLTSHEYGAVFRLWKHWAEPAGAQVTTAPIRAALDDAEAVAADVLAAITPRTKVLIVSHVASKSAAVLPVRRICEGAKARGVPVAVDGPHAIAALPLERPGEGIADLGCDWYATGCHKWLSAPFGSGFLWVAPRRRQGFEPLVTSWGRSLSGRPADWRDEFRWPGTPDPAPFLAIPAAIRFLEAAGLDRFRTRSAELARDAVARLNALTGLPPLPDFGLPMAAATLPDPPGGLPKRDDGDSNALQRALWERHGIEIPVVRRGPRRQIRVSCHLYTTPEHVDRLIAAVEEELNRGT</sequence>
<dbReference type="OrthoDB" id="250246at2"/>
<dbReference type="InterPro" id="IPR015421">
    <property type="entry name" value="PyrdxlP-dep_Trfase_major"/>
</dbReference>
<keyword evidence="1" id="KW-0663">Pyridoxal phosphate</keyword>
<evidence type="ECO:0000259" key="2">
    <source>
        <dbReference type="Pfam" id="PF00266"/>
    </source>
</evidence>
<dbReference type="PANTHER" id="PTHR43092:SF2">
    <property type="entry name" value="HERCYNYLCYSTEINE SULFOXIDE LYASE"/>
    <property type="match status" value="1"/>
</dbReference>
<dbReference type="Gene3D" id="3.90.1150.10">
    <property type="entry name" value="Aspartate Aminotransferase, domain 1"/>
    <property type="match status" value="1"/>
</dbReference>
<dbReference type="Proteomes" id="UP000318741">
    <property type="component" value="Chromosome"/>
</dbReference>
<evidence type="ECO:0000313" key="3">
    <source>
        <dbReference type="EMBL" id="QDT15701.1"/>
    </source>
</evidence>
<organism evidence="3 4">
    <name type="scientific">Alienimonas californiensis</name>
    <dbReference type="NCBI Taxonomy" id="2527989"/>
    <lineage>
        <taxon>Bacteria</taxon>
        <taxon>Pseudomonadati</taxon>
        <taxon>Planctomycetota</taxon>
        <taxon>Planctomycetia</taxon>
        <taxon>Planctomycetales</taxon>
        <taxon>Planctomycetaceae</taxon>
        <taxon>Alienimonas</taxon>
    </lineage>
</organism>